<dbReference type="InterPro" id="IPR015422">
    <property type="entry name" value="PyrdxlP-dep_Trfase_small"/>
</dbReference>
<keyword evidence="3" id="KW-0808">Transferase</keyword>
<sequence>MNRTSEPRPQPNGGTLAPHSPGDENGAVLVEPRQAPTPLVNALGKALESRVKRNMLYFLPPPQTSETIDFTLNDYLSLSASQHLHEYLLATLNKSPKILGAGASRLIVNPQTHASLESRLCTFFHQPTGGTLLFNSGFEANVSFFATIPQPGDVVVYDEYIHASVHDGLKSGCRAEKVIKFKHNDVNDLKSVLESFLATETETKLAERLRNGVSSVILGVESLYSMDGTLAPLASMVRVLEEVFPLGNASMFVDEAHATGVYGPQGRGRVAFEGLEGHPRILARLCTFGKALAASGAVLLTEPLVVKYLVNYARPLIFTTTLSNLSIIAASCSFDMLEDGTASGLAEQLLDSCKWFVETLRKRLKENGVTKQILIVGVLAKDGDDPSSFSPIIPLLTPSDPSSAYSPAVDLSSHLLDKYRIVARPFGFPVVPKGQERVRVCMNAGHGREQVEKLLEAVLEWAIAAKDSRQ</sequence>
<dbReference type="PANTHER" id="PTHR13693:SF77">
    <property type="entry name" value="8-AMINO-7-OXONONANOATE SYNTHASE"/>
    <property type="match status" value="1"/>
</dbReference>
<feature type="domain" description="Aminotransferase class I/classII large" evidence="7">
    <location>
        <begin position="68"/>
        <end position="458"/>
    </location>
</feature>
<evidence type="ECO:0000313" key="8">
    <source>
        <dbReference type="EMBL" id="KAK7040798.1"/>
    </source>
</evidence>
<dbReference type="InterPro" id="IPR015424">
    <property type="entry name" value="PyrdxlP-dep_Trfase"/>
</dbReference>
<dbReference type="SUPFAM" id="SSF53383">
    <property type="entry name" value="PLP-dependent transferases"/>
    <property type="match status" value="1"/>
</dbReference>
<feature type="region of interest" description="Disordered" evidence="6">
    <location>
        <begin position="1"/>
        <end position="27"/>
    </location>
</feature>
<dbReference type="AlphaFoldDB" id="A0AAW0CNG0"/>
<proteinExistence type="inferred from homology"/>
<dbReference type="PANTHER" id="PTHR13693">
    <property type="entry name" value="CLASS II AMINOTRANSFERASE/8-AMINO-7-OXONONANOATE SYNTHASE"/>
    <property type="match status" value="1"/>
</dbReference>
<dbReference type="GO" id="GO:0030170">
    <property type="term" value="F:pyridoxal phosphate binding"/>
    <property type="evidence" value="ECO:0007669"/>
    <property type="project" value="InterPro"/>
</dbReference>
<organism evidence="8 9">
    <name type="scientific">Paramarasmius palmivorus</name>
    <dbReference type="NCBI Taxonomy" id="297713"/>
    <lineage>
        <taxon>Eukaryota</taxon>
        <taxon>Fungi</taxon>
        <taxon>Dikarya</taxon>
        <taxon>Basidiomycota</taxon>
        <taxon>Agaricomycotina</taxon>
        <taxon>Agaricomycetes</taxon>
        <taxon>Agaricomycetidae</taxon>
        <taxon>Agaricales</taxon>
        <taxon>Marasmiineae</taxon>
        <taxon>Marasmiaceae</taxon>
        <taxon>Paramarasmius</taxon>
    </lineage>
</organism>
<dbReference type="InterPro" id="IPR015421">
    <property type="entry name" value="PyrdxlP-dep_Trfase_major"/>
</dbReference>
<dbReference type="GO" id="GO:0016740">
    <property type="term" value="F:transferase activity"/>
    <property type="evidence" value="ECO:0007669"/>
    <property type="project" value="UniProtKB-KW"/>
</dbReference>
<evidence type="ECO:0000256" key="6">
    <source>
        <dbReference type="SAM" id="MobiDB-lite"/>
    </source>
</evidence>
<accession>A0AAW0CNG0</accession>
<dbReference type="PROSITE" id="PS00599">
    <property type="entry name" value="AA_TRANSFER_CLASS_2"/>
    <property type="match status" value="1"/>
</dbReference>
<evidence type="ECO:0000256" key="3">
    <source>
        <dbReference type="ARBA" id="ARBA00022679"/>
    </source>
</evidence>
<comment type="similarity">
    <text evidence="2">Belongs to the class-II pyridoxal-phosphate-dependent aminotransferase family. BioF subfamily.</text>
</comment>
<dbReference type="Gene3D" id="3.40.640.10">
    <property type="entry name" value="Type I PLP-dependent aspartate aminotransferase-like (Major domain)"/>
    <property type="match status" value="1"/>
</dbReference>
<evidence type="ECO:0000313" key="9">
    <source>
        <dbReference type="Proteomes" id="UP001383192"/>
    </source>
</evidence>
<reference evidence="8 9" key="1">
    <citation type="submission" date="2024-01" db="EMBL/GenBank/DDBJ databases">
        <title>A draft genome for a cacao thread blight-causing isolate of Paramarasmius palmivorus.</title>
        <authorList>
            <person name="Baruah I.K."/>
            <person name="Bukari Y."/>
            <person name="Amoako-Attah I."/>
            <person name="Meinhardt L.W."/>
            <person name="Bailey B.A."/>
            <person name="Cohen S.P."/>
        </authorList>
    </citation>
    <scope>NUCLEOTIDE SEQUENCE [LARGE SCALE GENOMIC DNA]</scope>
    <source>
        <strain evidence="8 9">GH-12</strain>
    </source>
</reference>
<keyword evidence="4 5" id="KW-0663">Pyridoxal phosphate</keyword>
<dbReference type="InterPro" id="IPR004839">
    <property type="entry name" value="Aminotransferase_I/II_large"/>
</dbReference>
<keyword evidence="9" id="KW-1185">Reference proteome</keyword>
<comment type="caution">
    <text evidence="8">The sequence shown here is derived from an EMBL/GenBank/DDBJ whole genome shotgun (WGS) entry which is preliminary data.</text>
</comment>
<dbReference type="InterPro" id="IPR001917">
    <property type="entry name" value="Aminotrans_II_pyridoxalP_BS"/>
</dbReference>
<dbReference type="EMBL" id="JAYKXP010000036">
    <property type="protein sequence ID" value="KAK7040798.1"/>
    <property type="molecule type" value="Genomic_DNA"/>
</dbReference>
<gene>
    <name evidence="8" type="ORF">VNI00_009704</name>
</gene>
<name>A0AAW0CNG0_9AGAR</name>
<evidence type="ECO:0000256" key="5">
    <source>
        <dbReference type="RuleBase" id="RU003693"/>
    </source>
</evidence>
<dbReference type="Proteomes" id="UP001383192">
    <property type="component" value="Unassembled WGS sequence"/>
</dbReference>
<evidence type="ECO:0000256" key="1">
    <source>
        <dbReference type="ARBA" id="ARBA00001933"/>
    </source>
</evidence>
<evidence type="ECO:0000256" key="2">
    <source>
        <dbReference type="ARBA" id="ARBA00010008"/>
    </source>
</evidence>
<dbReference type="GO" id="GO:0009102">
    <property type="term" value="P:biotin biosynthetic process"/>
    <property type="evidence" value="ECO:0007669"/>
    <property type="project" value="TreeGrafter"/>
</dbReference>
<evidence type="ECO:0000259" key="7">
    <source>
        <dbReference type="Pfam" id="PF00155"/>
    </source>
</evidence>
<comment type="cofactor">
    <cofactor evidence="1 5">
        <name>pyridoxal 5'-phosphate</name>
        <dbReference type="ChEBI" id="CHEBI:597326"/>
    </cofactor>
</comment>
<dbReference type="InterPro" id="IPR050087">
    <property type="entry name" value="AON_synthase_class-II"/>
</dbReference>
<dbReference type="Pfam" id="PF00155">
    <property type="entry name" value="Aminotran_1_2"/>
    <property type="match status" value="1"/>
</dbReference>
<protein>
    <recommendedName>
        <fullName evidence="7">Aminotransferase class I/classII large domain-containing protein</fullName>
    </recommendedName>
</protein>
<evidence type="ECO:0000256" key="4">
    <source>
        <dbReference type="ARBA" id="ARBA00022898"/>
    </source>
</evidence>
<dbReference type="Gene3D" id="3.90.1150.10">
    <property type="entry name" value="Aspartate Aminotransferase, domain 1"/>
    <property type="match status" value="1"/>
</dbReference>